<feature type="domain" description="SMP" evidence="3">
    <location>
        <begin position="206"/>
        <end position="264"/>
    </location>
</feature>
<feature type="domain" description="SMP" evidence="3">
    <location>
        <begin position="24"/>
        <end position="79"/>
    </location>
</feature>
<keyword evidence="4" id="KW-1185">Reference proteome</keyword>
<evidence type="ECO:0000313" key="4">
    <source>
        <dbReference type="Proteomes" id="UP000504607"/>
    </source>
</evidence>
<dbReference type="AlphaFoldDB" id="A0A6I9S3J8"/>
<dbReference type="InParanoid" id="A0A6I9S3J8"/>
<dbReference type="PANTHER" id="PTHR31174">
    <property type="entry name" value="SEED MATURATION FAMILY PROTEIN"/>
    <property type="match status" value="1"/>
</dbReference>
<evidence type="ECO:0000256" key="2">
    <source>
        <dbReference type="ARBA" id="ARBA00022737"/>
    </source>
</evidence>
<evidence type="ECO:0000313" key="5">
    <source>
        <dbReference type="RefSeq" id="XP_010932759.1"/>
    </source>
</evidence>
<evidence type="ECO:0000256" key="1">
    <source>
        <dbReference type="ARBA" id="ARBA00010733"/>
    </source>
</evidence>
<dbReference type="PANTHER" id="PTHR31174:SF7">
    <property type="entry name" value="LATE EMBRYOGENESIS ABUNDANT PROTEIN 31-RELATED"/>
    <property type="match status" value="1"/>
</dbReference>
<protein>
    <submittedName>
        <fullName evidence="5">Late embryogenesis abundant protein D-34</fullName>
    </submittedName>
</protein>
<reference evidence="5" key="1">
    <citation type="submission" date="2025-08" db="UniProtKB">
        <authorList>
            <consortium name="RefSeq"/>
        </authorList>
    </citation>
    <scope>IDENTIFICATION</scope>
</reference>
<dbReference type="Proteomes" id="UP000504607">
    <property type="component" value="Chromosome 10"/>
</dbReference>
<gene>
    <name evidence="5" type="primary">LOC105053354</name>
</gene>
<organism evidence="4 5">
    <name type="scientific">Elaeis guineensis var. tenera</name>
    <name type="common">Oil palm</name>
    <dbReference type="NCBI Taxonomy" id="51953"/>
    <lineage>
        <taxon>Eukaryota</taxon>
        <taxon>Viridiplantae</taxon>
        <taxon>Streptophyta</taxon>
        <taxon>Embryophyta</taxon>
        <taxon>Tracheophyta</taxon>
        <taxon>Spermatophyta</taxon>
        <taxon>Magnoliopsida</taxon>
        <taxon>Liliopsida</taxon>
        <taxon>Arecaceae</taxon>
        <taxon>Arecoideae</taxon>
        <taxon>Cocoseae</taxon>
        <taxon>Elaeidinae</taxon>
        <taxon>Elaeis</taxon>
    </lineage>
</organism>
<feature type="domain" description="SMP" evidence="3">
    <location>
        <begin position="141"/>
        <end position="198"/>
    </location>
</feature>
<comment type="similarity">
    <text evidence="1">Belongs to the LEA type SMP family.</text>
</comment>
<name>A0A6I9S3J8_ELAGV</name>
<accession>A0A6I9S3J8</accession>
<dbReference type="OrthoDB" id="2014755at2759"/>
<keyword evidence="2" id="KW-0677">Repeat</keyword>
<sequence length="267" mass="27747">MSQELPRRALNQAEAYAHAQGEPIKYGDVFNVQGELGREPIAPRDAAMMQSAENLVMGQTQKGGPAAVMQSAANRNERAGLVGHRDVSGLPADQGVSVTETDLPGRRVVTESVGGQVVGRYEAPAPASMTTPAGALQGDAITIGEALEATAMIAGGKPVDQGDAAALQAAEVRATGQNEVVPGGIAAEAQSAADANARVMRDEDRVKLRDVVTNATTKLPADKAVTREDADRVIGAEMRNRPDMATHPQGVAANMAAAARLNQNRQV</sequence>
<proteinExistence type="inferred from homology"/>
<dbReference type="InterPro" id="IPR007011">
    <property type="entry name" value="LEA_SMP_dom"/>
</dbReference>
<dbReference type="RefSeq" id="XP_010932759.1">
    <property type="nucleotide sequence ID" value="XM_010934457.2"/>
</dbReference>
<dbReference type="Pfam" id="PF04927">
    <property type="entry name" value="SMP"/>
    <property type="match status" value="3"/>
</dbReference>
<dbReference type="KEGG" id="egu:105053354"/>
<dbReference type="InterPro" id="IPR042971">
    <property type="entry name" value="LEA_SMP"/>
</dbReference>
<evidence type="ECO:0000259" key="3">
    <source>
        <dbReference type="Pfam" id="PF04927"/>
    </source>
</evidence>
<dbReference type="GeneID" id="105053354"/>
<dbReference type="FunCoup" id="A0A6I9S3J8">
    <property type="interactions" value="2921"/>
</dbReference>